<dbReference type="InterPro" id="IPR051932">
    <property type="entry name" value="Bact_StressResp_Reg"/>
</dbReference>
<dbReference type="PROSITE" id="PS50112">
    <property type="entry name" value="PAS"/>
    <property type="match status" value="2"/>
</dbReference>
<dbReference type="CDD" id="cd00130">
    <property type="entry name" value="PAS"/>
    <property type="match status" value="2"/>
</dbReference>
<dbReference type="Pfam" id="PF01740">
    <property type="entry name" value="STAS"/>
    <property type="match status" value="1"/>
</dbReference>
<evidence type="ECO:0000259" key="4">
    <source>
        <dbReference type="PROSITE" id="PS50801"/>
    </source>
</evidence>
<dbReference type="CDD" id="cd07041">
    <property type="entry name" value="STAS_RsbR_RsbS_like"/>
    <property type="match status" value="1"/>
</dbReference>
<dbReference type="InterPro" id="IPR002645">
    <property type="entry name" value="STAS_dom"/>
</dbReference>
<dbReference type="InterPro" id="IPR035965">
    <property type="entry name" value="PAS-like_dom_sf"/>
</dbReference>
<dbReference type="KEGG" id="scl:sce5311"/>
<reference evidence="5 6" key="1">
    <citation type="journal article" date="2007" name="Nat. Biotechnol.">
        <title>Complete genome sequence of the myxobacterium Sorangium cellulosum.</title>
        <authorList>
            <person name="Schneiker S."/>
            <person name="Perlova O."/>
            <person name="Kaiser O."/>
            <person name="Gerth K."/>
            <person name="Alici A."/>
            <person name="Altmeyer M.O."/>
            <person name="Bartels D."/>
            <person name="Bekel T."/>
            <person name="Beyer S."/>
            <person name="Bode E."/>
            <person name="Bode H.B."/>
            <person name="Bolten C.J."/>
            <person name="Choudhuri J.V."/>
            <person name="Doss S."/>
            <person name="Elnakady Y.A."/>
            <person name="Frank B."/>
            <person name="Gaigalat L."/>
            <person name="Goesmann A."/>
            <person name="Groeger C."/>
            <person name="Gross F."/>
            <person name="Jelsbak L."/>
            <person name="Jelsbak L."/>
            <person name="Kalinowski J."/>
            <person name="Kegler C."/>
            <person name="Knauber T."/>
            <person name="Konietzny S."/>
            <person name="Kopp M."/>
            <person name="Krause L."/>
            <person name="Krug D."/>
            <person name="Linke B."/>
            <person name="Mahmud T."/>
            <person name="Martinez-Arias R."/>
            <person name="McHardy A.C."/>
            <person name="Merai M."/>
            <person name="Meyer F."/>
            <person name="Mormann S."/>
            <person name="Munoz-Dorado J."/>
            <person name="Perez J."/>
            <person name="Pradella S."/>
            <person name="Rachid S."/>
            <person name="Raddatz G."/>
            <person name="Rosenau F."/>
            <person name="Rueckert C."/>
            <person name="Sasse F."/>
            <person name="Scharfe M."/>
            <person name="Schuster S.C."/>
            <person name="Suen G."/>
            <person name="Treuner-Lange A."/>
            <person name="Velicer G.J."/>
            <person name="Vorholter F.-J."/>
            <person name="Weissman K.J."/>
            <person name="Welch R.D."/>
            <person name="Wenzel S.C."/>
            <person name="Whitworth D.E."/>
            <person name="Wilhelm S."/>
            <person name="Wittmann C."/>
            <person name="Bloecker H."/>
            <person name="Puehler A."/>
            <person name="Mueller R."/>
        </authorList>
    </citation>
    <scope>NUCLEOTIDE SEQUENCE [LARGE SCALE GENOMIC DNA]</scope>
    <source>
        <strain evidence="6">So ce56</strain>
    </source>
</reference>
<dbReference type="SUPFAM" id="SSF52091">
    <property type="entry name" value="SpoIIaa-like"/>
    <property type="match status" value="1"/>
</dbReference>
<keyword evidence="6" id="KW-1185">Reference proteome</keyword>
<dbReference type="eggNOG" id="COG1366">
    <property type="taxonomic scope" value="Bacteria"/>
</dbReference>
<keyword evidence="1" id="KW-0597">Phosphoprotein</keyword>
<feature type="domain" description="STAS" evidence="4">
    <location>
        <begin position="286"/>
        <end position="397"/>
    </location>
</feature>
<dbReference type="PROSITE" id="PS50801">
    <property type="entry name" value="STAS"/>
    <property type="match status" value="1"/>
</dbReference>
<dbReference type="InterPro" id="IPR000700">
    <property type="entry name" value="PAS-assoc_C"/>
</dbReference>
<feature type="domain" description="PAS" evidence="2">
    <location>
        <begin position="163"/>
        <end position="218"/>
    </location>
</feature>
<evidence type="ECO:0000259" key="2">
    <source>
        <dbReference type="PROSITE" id="PS50112"/>
    </source>
</evidence>
<feature type="domain" description="PAC" evidence="3">
    <location>
        <begin position="221"/>
        <end position="273"/>
    </location>
</feature>
<dbReference type="EMBL" id="AM746676">
    <property type="protein sequence ID" value="CAN95474.1"/>
    <property type="molecule type" value="Genomic_DNA"/>
</dbReference>
<dbReference type="Gene3D" id="3.30.750.24">
    <property type="entry name" value="STAS domain"/>
    <property type="match status" value="1"/>
</dbReference>
<dbReference type="InterPro" id="IPR013655">
    <property type="entry name" value="PAS_fold_3"/>
</dbReference>
<protein>
    <submittedName>
        <fullName evidence="5">Anti-anti sigma factor protein</fullName>
    </submittedName>
</protein>
<dbReference type="eggNOG" id="COG2202">
    <property type="taxonomic scope" value="Bacteria"/>
</dbReference>
<evidence type="ECO:0000259" key="3">
    <source>
        <dbReference type="PROSITE" id="PS50113"/>
    </source>
</evidence>
<dbReference type="PROSITE" id="PS50113">
    <property type="entry name" value="PAC"/>
    <property type="match status" value="1"/>
</dbReference>
<sequence length="410" mass="45146">MAGGLDGERALPARAGDDMGLSYERLFQVSSGLLATADARGYFHDLSSAWEQTLGWSLDELRARPYIELVHPDDREATLAEATALFQGRANGRFDNRYVCKDGSYRWLGWTARVDMAQAPSERLMVATALDLTSDRERTAQLTQAMELTTVYEKLFRVSVGLLVTLDAEGYFRHANPAWERTLGWSPSEMIAKPFIEFVHPDDREATLAEAAALFQGHTTIKFDNRYACKDGSYRWLAWTAHLDAAEEPSRRLVYGTAHDVTPYRELLDRLERTLARLRDTMQAMSTPLIPITDRIMVMPLVGQMDSERIDQVMSAALAGVQSTQAQAVILDVTGLKEIDTRVAAGLVDTAKALQLLGARTILTGIRPAVAQTLVGLSLDLGGLLTKSTLQSAIAFALQSDQGAPRALAQ</sequence>
<dbReference type="SMART" id="SM00086">
    <property type="entry name" value="PAC"/>
    <property type="match status" value="2"/>
</dbReference>
<dbReference type="SMART" id="SM00091">
    <property type="entry name" value="PAS"/>
    <property type="match status" value="2"/>
</dbReference>
<dbReference type="Pfam" id="PF08447">
    <property type="entry name" value="PAS_3"/>
    <property type="match status" value="2"/>
</dbReference>
<dbReference type="InterPro" id="IPR001610">
    <property type="entry name" value="PAC"/>
</dbReference>
<proteinExistence type="predicted"/>
<dbReference type="Proteomes" id="UP000002139">
    <property type="component" value="Chromosome"/>
</dbReference>
<evidence type="ECO:0000313" key="5">
    <source>
        <dbReference type="EMBL" id="CAN95474.1"/>
    </source>
</evidence>
<name>A9FX28_SORC5</name>
<dbReference type="AlphaFoldDB" id="A9FX28"/>
<organism evidence="5 6">
    <name type="scientific">Sorangium cellulosum (strain So ce56)</name>
    <name type="common">Polyangium cellulosum (strain So ce56)</name>
    <dbReference type="NCBI Taxonomy" id="448385"/>
    <lineage>
        <taxon>Bacteria</taxon>
        <taxon>Pseudomonadati</taxon>
        <taxon>Myxococcota</taxon>
        <taxon>Polyangia</taxon>
        <taxon>Polyangiales</taxon>
        <taxon>Polyangiaceae</taxon>
        <taxon>Sorangium</taxon>
    </lineage>
</organism>
<feature type="domain" description="PAS" evidence="2">
    <location>
        <begin position="23"/>
        <end position="89"/>
    </location>
</feature>
<dbReference type="SUPFAM" id="SSF55785">
    <property type="entry name" value="PYP-like sensor domain (PAS domain)"/>
    <property type="match status" value="2"/>
</dbReference>
<evidence type="ECO:0000313" key="6">
    <source>
        <dbReference type="Proteomes" id="UP000002139"/>
    </source>
</evidence>
<dbReference type="STRING" id="448385.sce5311"/>
<dbReference type="PANTHER" id="PTHR33745:SF3">
    <property type="entry name" value="RSBT CO-ANTAGONIST PROTEIN RSBRC"/>
    <property type="match status" value="1"/>
</dbReference>
<dbReference type="NCBIfam" id="TIGR00229">
    <property type="entry name" value="sensory_box"/>
    <property type="match status" value="2"/>
</dbReference>
<dbReference type="InterPro" id="IPR036513">
    <property type="entry name" value="STAS_dom_sf"/>
</dbReference>
<evidence type="ECO:0000256" key="1">
    <source>
        <dbReference type="ARBA" id="ARBA00022553"/>
    </source>
</evidence>
<dbReference type="BioCyc" id="SCEL448385:SCE_RS27260-MONOMER"/>
<accession>A9FX28</accession>
<dbReference type="Gene3D" id="3.30.450.20">
    <property type="entry name" value="PAS domain"/>
    <property type="match status" value="2"/>
</dbReference>
<dbReference type="HOGENOM" id="CLU_026775_5_1_7"/>
<dbReference type="RefSeq" id="WP_012237942.1">
    <property type="nucleotide sequence ID" value="NC_010162.1"/>
</dbReference>
<dbReference type="PANTHER" id="PTHR33745">
    <property type="entry name" value="RSBT ANTAGONIST PROTEIN RSBS-RELATED"/>
    <property type="match status" value="1"/>
</dbReference>
<dbReference type="InterPro" id="IPR000014">
    <property type="entry name" value="PAS"/>
</dbReference>
<gene>
    <name evidence="5" type="ordered locus">sce5311</name>
</gene>